<keyword evidence="1" id="KW-1133">Transmembrane helix</keyword>
<evidence type="ECO:0000256" key="1">
    <source>
        <dbReference type="SAM" id="Phobius"/>
    </source>
</evidence>
<proteinExistence type="predicted"/>
<protein>
    <submittedName>
        <fullName evidence="2">DUF3180 domain-containing protein</fullName>
    </submittedName>
</protein>
<organism evidence="2 3">
    <name type="scientific">Nocardioides cavernaquae</name>
    <dbReference type="NCBI Taxonomy" id="2321396"/>
    <lineage>
        <taxon>Bacteria</taxon>
        <taxon>Bacillati</taxon>
        <taxon>Actinomycetota</taxon>
        <taxon>Actinomycetes</taxon>
        <taxon>Propionibacteriales</taxon>
        <taxon>Nocardioidaceae</taxon>
        <taxon>Nocardioides</taxon>
    </lineage>
</organism>
<dbReference type="EMBL" id="QYRP01000002">
    <property type="protein sequence ID" value="RJS47836.1"/>
    <property type="molecule type" value="Genomic_DNA"/>
</dbReference>
<gene>
    <name evidence="2" type="ORF">D4739_07540</name>
</gene>
<accession>A0A3A5HB24</accession>
<evidence type="ECO:0000313" key="2">
    <source>
        <dbReference type="EMBL" id="RJS47836.1"/>
    </source>
</evidence>
<dbReference type="InterPro" id="IPR021517">
    <property type="entry name" value="DUF3180"/>
</dbReference>
<dbReference type="AlphaFoldDB" id="A0A3A5HB24"/>
<keyword evidence="1" id="KW-0472">Membrane</keyword>
<keyword evidence="1" id="KW-0812">Transmembrane</keyword>
<dbReference type="Pfam" id="PF11377">
    <property type="entry name" value="DUF3180"/>
    <property type="match status" value="1"/>
</dbReference>
<reference evidence="3" key="1">
    <citation type="submission" date="2018-09" db="EMBL/GenBank/DDBJ databases">
        <authorList>
            <person name="Zhu H."/>
        </authorList>
    </citation>
    <scope>NUCLEOTIDE SEQUENCE [LARGE SCALE GENOMIC DNA]</scope>
    <source>
        <strain evidence="3">K1W22B-1</strain>
    </source>
</reference>
<name>A0A3A5HB24_9ACTN</name>
<feature type="transmembrane region" description="Helical" evidence="1">
    <location>
        <begin position="80"/>
        <end position="106"/>
    </location>
</feature>
<dbReference type="OrthoDB" id="3786771at2"/>
<comment type="caution">
    <text evidence="2">The sequence shown here is derived from an EMBL/GenBank/DDBJ whole genome shotgun (WGS) entry which is preliminary data.</text>
</comment>
<keyword evidence="3" id="KW-1185">Reference proteome</keyword>
<feature type="transmembrane region" description="Helical" evidence="1">
    <location>
        <begin position="38"/>
        <end position="60"/>
    </location>
</feature>
<evidence type="ECO:0000313" key="3">
    <source>
        <dbReference type="Proteomes" id="UP000276542"/>
    </source>
</evidence>
<feature type="transmembrane region" description="Helical" evidence="1">
    <location>
        <begin position="118"/>
        <end position="135"/>
    </location>
</feature>
<sequence>MRPTGAAAPVGAGCLGLLGGWAIRPLSLQLGWTTPEVSWLQVLVLVFVAGVIAITAWVTWRELQVRGQWLEPHRAVNRLLMAKSCIVVGALLAGGYAGYAVSWLGIDAELADQRMARAASAALVGLVITGVAIWLERACRVRNDDDADLA</sequence>
<dbReference type="Proteomes" id="UP000276542">
    <property type="component" value="Unassembled WGS sequence"/>
</dbReference>